<organism evidence="1">
    <name type="scientific">uncultured Microvirga sp</name>
    <dbReference type="NCBI Taxonomy" id="412392"/>
    <lineage>
        <taxon>Bacteria</taxon>
        <taxon>Pseudomonadati</taxon>
        <taxon>Pseudomonadota</taxon>
        <taxon>Alphaproteobacteria</taxon>
        <taxon>Hyphomicrobiales</taxon>
        <taxon>Methylobacteriaceae</taxon>
        <taxon>Microvirga</taxon>
        <taxon>environmental samples</taxon>
    </lineage>
</organism>
<gene>
    <name evidence="1" type="ORF">AVDCRST_MAG90-1904</name>
</gene>
<accession>A0A6J4LVP6</accession>
<dbReference type="EMBL" id="CADCUC010000373">
    <property type="protein sequence ID" value="CAA9339413.1"/>
    <property type="molecule type" value="Genomic_DNA"/>
</dbReference>
<dbReference type="AlphaFoldDB" id="A0A6J4LVP6"/>
<protein>
    <submittedName>
        <fullName evidence="1">Uncharacterized protein</fullName>
    </submittedName>
</protein>
<evidence type="ECO:0000313" key="1">
    <source>
        <dbReference type="EMBL" id="CAA9339413.1"/>
    </source>
</evidence>
<name>A0A6J4LVP6_9HYPH</name>
<feature type="non-terminal residue" evidence="1">
    <location>
        <position position="29"/>
    </location>
</feature>
<reference evidence="1" key="1">
    <citation type="submission" date="2020-02" db="EMBL/GenBank/DDBJ databases">
        <authorList>
            <person name="Meier V. D."/>
        </authorList>
    </citation>
    <scope>NUCLEOTIDE SEQUENCE</scope>
    <source>
        <strain evidence="1">AVDCRST_MAG90</strain>
    </source>
</reference>
<sequence length="29" mass="3060">MASANALATKLEVVTPSYRAAPQNLDAEQ</sequence>
<proteinExistence type="predicted"/>